<evidence type="ECO:0000256" key="3">
    <source>
        <dbReference type="ARBA" id="ARBA00022618"/>
    </source>
</evidence>
<dbReference type="InterPro" id="IPR002104">
    <property type="entry name" value="Integrase_catalytic"/>
</dbReference>
<gene>
    <name evidence="9" type="primary">xerC</name>
    <name evidence="13" type="ORF">BKA05_002254</name>
</gene>
<dbReference type="InterPro" id="IPR013762">
    <property type="entry name" value="Integrase-like_cat_sf"/>
</dbReference>
<dbReference type="InterPro" id="IPR044068">
    <property type="entry name" value="CB"/>
</dbReference>
<evidence type="ECO:0000256" key="6">
    <source>
        <dbReference type="ARBA" id="ARBA00023125"/>
    </source>
</evidence>
<dbReference type="InterPro" id="IPR050090">
    <property type="entry name" value="Tyrosine_recombinase_XerCD"/>
</dbReference>
<feature type="active site" description="O-(3'-phospho-DNA)-tyrosine intermediate" evidence="9">
    <location>
        <position position="304"/>
    </location>
</feature>
<keyword evidence="14" id="KW-1185">Reference proteome</keyword>
<dbReference type="Pfam" id="PF00589">
    <property type="entry name" value="Phage_integrase"/>
    <property type="match status" value="1"/>
</dbReference>
<dbReference type="AlphaFoldDB" id="A0A7Y9YFH4"/>
<feature type="active site" evidence="9">
    <location>
        <position position="174"/>
    </location>
</feature>
<dbReference type="GO" id="GO:0005737">
    <property type="term" value="C:cytoplasm"/>
    <property type="evidence" value="ECO:0007669"/>
    <property type="project" value="UniProtKB-SubCell"/>
</dbReference>
<dbReference type="GO" id="GO:0003677">
    <property type="term" value="F:DNA binding"/>
    <property type="evidence" value="ECO:0007669"/>
    <property type="project" value="UniProtKB-UniRule"/>
</dbReference>
<dbReference type="Pfam" id="PF02899">
    <property type="entry name" value="Phage_int_SAM_1"/>
    <property type="match status" value="1"/>
</dbReference>
<evidence type="ECO:0000256" key="9">
    <source>
        <dbReference type="HAMAP-Rule" id="MF_01808"/>
    </source>
</evidence>
<dbReference type="InterPro" id="IPR011010">
    <property type="entry name" value="DNA_brk_join_enz"/>
</dbReference>
<dbReference type="PROSITE" id="PS51898">
    <property type="entry name" value="TYR_RECOMBINASE"/>
    <property type="match status" value="1"/>
</dbReference>
<dbReference type="HAMAP" id="MF_01808">
    <property type="entry name" value="Recomb_XerC_XerD"/>
    <property type="match status" value="1"/>
</dbReference>
<evidence type="ECO:0000256" key="10">
    <source>
        <dbReference type="SAM" id="MobiDB-lite"/>
    </source>
</evidence>
<dbReference type="PANTHER" id="PTHR30349:SF77">
    <property type="entry name" value="TYROSINE RECOMBINASE XERC"/>
    <property type="match status" value="1"/>
</dbReference>
<dbReference type="SUPFAM" id="SSF56349">
    <property type="entry name" value="DNA breaking-rejoining enzymes"/>
    <property type="match status" value="1"/>
</dbReference>
<sequence>MSQPPVQPVDGDDDPSAVEGLPPAFRDVLTDYRRHLESERDLSAHSVRAYVTDLTSMLEHARRLGHDDLATLELRTLRSWLAQQQSLGRSRTTVARRATAARVFTAWLARTGRVPADPGASLASPKAHRVLPPVLRRDEAESLVRAAADHADDGSPMGLRDVAVLELLYATGIRVGELCGLDVDDIDTERHVIRVLGKGRKERTVPFGRPADLALRLWLRRGRPHLVAEHSGPALFLGARGGRLDPRAVRTLVHRRIAEVPGAPDIGPHGLRHTAATHLLEGGADLRSVQELLGHASLATTQLYTHVTTDRLRRAYQQAHPRA</sequence>
<evidence type="ECO:0000313" key="13">
    <source>
        <dbReference type="EMBL" id="NYI10739.1"/>
    </source>
</evidence>
<dbReference type="CDD" id="cd00798">
    <property type="entry name" value="INT_XerDC_C"/>
    <property type="match status" value="1"/>
</dbReference>
<dbReference type="GO" id="GO:0009037">
    <property type="term" value="F:tyrosine-based site-specific recombinase activity"/>
    <property type="evidence" value="ECO:0007669"/>
    <property type="project" value="UniProtKB-UniRule"/>
</dbReference>
<organism evidence="13 14">
    <name type="scientific">Nocardioides marinus</name>
    <dbReference type="NCBI Taxonomy" id="374514"/>
    <lineage>
        <taxon>Bacteria</taxon>
        <taxon>Bacillati</taxon>
        <taxon>Actinomycetota</taxon>
        <taxon>Actinomycetes</taxon>
        <taxon>Propionibacteriales</taxon>
        <taxon>Nocardioidaceae</taxon>
        <taxon>Nocardioides</taxon>
    </lineage>
</organism>
<feature type="region of interest" description="Disordered" evidence="10">
    <location>
        <begin position="1"/>
        <end position="21"/>
    </location>
</feature>
<dbReference type="PANTHER" id="PTHR30349">
    <property type="entry name" value="PHAGE INTEGRASE-RELATED"/>
    <property type="match status" value="1"/>
</dbReference>
<keyword evidence="8 9" id="KW-0131">Cell cycle</keyword>
<feature type="domain" description="Tyr recombinase" evidence="11">
    <location>
        <begin position="130"/>
        <end position="317"/>
    </location>
</feature>
<reference evidence="13 14" key="1">
    <citation type="submission" date="2020-07" db="EMBL/GenBank/DDBJ databases">
        <title>Sequencing the genomes of 1000 actinobacteria strains.</title>
        <authorList>
            <person name="Klenk H.-P."/>
        </authorList>
    </citation>
    <scope>NUCLEOTIDE SEQUENCE [LARGE SCALE GENOMIC DNA]</scope>
    <source>
        <strain evidence="13 14">DSM 18248</strain>
    </source>
</reference>
<dbReference type="Gene3D" id="1.10.443.10">
    <property type="entry name" value="Intergrase catalytic core"/>
    <property type="match status" value="1"/>
</dbReference>
<accession>A0A7Y9YFH4</accession>
<dbReference type="GO" id="GO:0007059">
    <property type="term" value="P:chromosome segregation"/>
    <property type="evidence" value="ECO:0007669"/>
    <property type="project" value="UniProtKB-UniRule"/>
</dbReference>
<comment type="caution">
    <text evidence="13">The sequence shown here is derived from an EMBL/GenBank/DDBJ whole genome shotgun (WGS) entry which is preliminary data.</text>
</comment>
<dbReference type="SUPFAM" id="SSF47823">
    <property type="entry name" value="lambda integrase-like, N-terminal domain"/>
    <property type="match status" value="1"/>
</dbReference>
<evidence type="ECO:0000256" key="2">
    <source>
        <dbReference type="ARBA" id="ARBA00022490"/>
    </source>
</evidence>
<dbReference type="PROSITE" id="PS51900">
    <property type="entry name" value="CB"/>
    <property type="match status" value="1"/>
</dbReference>
<evidence type="ECO:0000256" key="1">
    <source>
        <dbReference type="ARBA" id="ARBA00004496"/>
    </source>
</evidence>
<comment type="subunit">
    <text evidence="9">Forms a cyclic heterotetrameric complex composed of two molecules of XerC and two molecules of XerD.</text>
</comment>
<keyword evidence="3 9" id="KW-0132">Cell division</keyword>
<dbReference type="InterPro" id="IPR023009">
    <property type="entry name" value="Tyrosine_recombinase_XerC/XerD"/>
</dbReference>
<dbReference type="EMBL" id="JACBZI010000001">
    <property type="protein sequence ID" value="NYI10739.1"/>
    <property type="molecule type" value="Genomic_DNA"/>
</dbReference>
<name>A0A7Y9YFH4_9ACTN</name>
<feature type="active site" evidence="9">
    <location>
        <position position="272"/>
    </location>
</feature>
<keyword evidence="2 9" id="KW-0963">Cytoplasm</keyword>
<dbReference type="InterPro" id="IPR010998">
    <property type="entry name" value="Integrase_recombinase_N"/>
</dbReference>
<evidence type="ECO:0000256" key="8">
    <source>
        <dbReference type="ARBA" id="ARBA00023306"/>
    </source>
</evidence>
<evidence type="ECO:0000256" key="5">
    <source>
        <dbReference type="ARBA" id="ARBA00022908"/>
    </source>
</evidence>
<dbReference type="NCBIfam" id="NF001399">
    <property type="entry name" value="PRK00283.1"/>
    <property type="match status" value="1"/>
</dbReference>
<evidence type="ECO:0000313" key="14">
    <source>
        <dbReference type="Proteomes" id="UP000537326"/>
    </source>
</evidence>
<evidence type="ECO:0000259" key="12">
    <source>
        <dbReference type="PROSITE" id="PS51900"/>
    </source>
</evidence>
<evidence type="ECO:0000256" key="7">
    <source>
        <dbReference type="ARBA" id="ARBA00023172"/>
    </source>
</evidence>
<evidence type="ECO:0000259" key="11">
    <source>
        <dbReference type="PROSITE" id="PS51898"/>
    </source>
</evidence>
<comment type="function">
    <text evidence="9">Site-specific tyrosine recombinase, which acts by catalyzing the cutting and rejoining of the recombining DNA molecules. The XerC-XerD complex is essential to convert dimers of the bacterial chromosome into monomers to permit their segregation at cell division. It also contributes to the segregational stability of plasmids.</text>
</comment>
<keyword evidence="4 9" id="KW-0159">Chromosome partition</keyword>
<keyword evidence="7 9" id="KW-0233">DNA recombination</keyword>
<comment type="subcellular location">
    <subcellularLocation>
        <location evidence="1 9">Cytoplasm</location>
    </subcellularLocation>
</comment>
<dbReference type="InterPro" id="IPR004107">
    <property type="entry name" value="Integrase_SAM-like_N"/>
</dbReference>
<protein>
    <recommendedName>
        <fullName evidence="9">Tyrosine recombinase XerC</fullName>
    </recommendedName>
</protein>
<evidence type="ECO:0000256" key="4">
    <source>
        <dbReference type="ARBA" id="ARBA00022829"/>
    </source>
</evidence>
<feature type="active site" evidence="9">
    <location>
        <position position="198"/>
    </location>
</feature>
<keyword evidence="6 9" id="KW-0238">DNA-binding</keyword>
<dbReference type="GO" id="GO:0006313">
    <property type="term" value="P:DNA transposition"/>
    <property type="evidence" value="ECO:0007669"/>
    <property type="project" value="UniProtKB-UniRule"/>
</dbReference>
<feature type="active site" evidence="9">
    <location>
        <position position="295"/>
    </location>
</feature>
<dbReference type="GO" id="GO:0051301">
    <property type="term" value="P:cell division"/>
    <property type="evidence" value="ECO:0007669"/>
    <property type="project" value="UniProtKB-KW"/>
</dbReference>
<dbReference type="Proteomes" id="UP000537326">
    <property type="component" value="Unassembled WGS sequence"/>
</dbReference>
<keyword evidence="5 9" id="KW-0229">DNA integration</keyword>
<feature type="domain" description="Core-binding (CB)" evidence="12">
    <location>
        <begin position="23"/>
        <end position="109"/>
    </location>
</feature>
<dbReference type="RefSeq" id="WP_415836831.1">
    <property type="nucleotide sequence ID" value="NZ_BAAAPP010000005.1"/>
</dbReference>
<feature type="active site" evidence="9">
    <location>
        <position position="269"/>
    </location>
</feature>
<dbReference type="Gene3D" id="1.10.150.130">
    <property type="match status" value="1"/>
</dbReference>
<proteinExistence type="inferred from homology"/>
<comment type="similarity">
    <text evidence="9">Belongs to the 'phage' integrase family. XerC subfamily.</text>
</comment>